<protein>
    <submittedName>
        <fullName evidence="2">DUF4440 domain-containing protein</fullName>
    </submittedName>
</protein>
<dbReference type="Proteomes" id="UP000887575">
    <property type="component" value="Unassembled WGS sequence"/>
</dbReference>
<dbReference type="InterPro" id="IPR032710">
    <property type="entry name" value="NTF2-like_dom_sf"/>
</dbReference>
<name>A0AAF3FNP8_9BILA</name>
<dbReference type="AlphaFoldDB" id="A0AAF3FNP8"/>
<keyword evidence="1" id="KW-1185">Reference proteome</keyword>
<sequence length="117" mass="13395">MSSLETTLRPFIDSFEKADNASVYYQTNGLLIDEQKKTVTVGRDEINAVFAGWATLGKFTIKAANESFSGSEDTIRYAARHDIEFESAGKKLTFNVVQYWRRDGDHYLIEVERFNEI</sequence>
<evidence type="ECO:0000313" key="1">
    <source>
        <dbReference type="Proteomes" id="UP000887575"/>
    </source>
</evidence>
<dbReference type="Gene3D" id="3.10.450.50">
    <property type="match status" value="1"/>
</dbReference>
<proteinExistence type="predicted"/>
<dbReference type="WBParaSite" id="MBELARI_LOCUS8385">
    <property type="protein sequence ID" value="MBELARI_LOCUS8385"/>
    <property type="gene ID" value="MBELARI_LOCUS8385"/>
</dbReference>
<reference evidence="2" key="1">
    <citation type="submission" date="2024-02" db="UniProtKB">
        <authorList>
            <consortium name="WormBaseParasite"/>
        </authorList>
    </citation>
    <scope>IDENTIFICATION</scope>
</reference>
<organism evidence="1 2">
    <name type="scientific">Mesorhabditis belari</name>
    <dbReference type="NCBI Taxonomy" id="2138241"/>
    <lineage>
        <taxon>Eukaryota</taxon>
        <taxon>Metazoa</taxon>
        <taxon>Ecdysozoa</taxon>
        <taxon>Nematoda</taxon>
        <taxon>Chromadorea</taxon>
        <taxon>Rhabditida</taxon>
        <taxon>Rhabditina</taxon>
        <taxon>Rhabditomorpha</taxon>
        <taxon>Rhabditoidea</taxon>
        <taxon>Rhabditidae</taxon>
        <taxon>Mesorhabditinae</taxon>
        <taxon>Mesorhabditis</taxon>
    </lineage>
</organism>
<evidence type="ECO:0000313" key="2">
    <source>
        <dbReference type="WBParaSite" id="MBELARI_LOCUS8385"/>
    </source>
</evidence>
<dbReference type="SUPFAM" id="SSF54427">
    <property type="entry name" value="NTF2-like"/>
    <property type="match status" value="1"/>
</dbReference>
<accession>A0AAF3FNP8</accession>